<dbReference type="EMBL" id="CM000766">
    <property type="protein sequence ID" value="KXG24247.1"/>
    <property type="molecule type" value="Genomic_DNA"/>
</dbReference>
<dbReference type="Proteomes" id="UP000000768">
    <property type="component" value="Chromosome 7"/>
</dbReference>
<reference evidence="2 3" key="1">
    <citation type="journal article" date="2009" name="Nature">
        <title>The Sorghum bicolor genome and the diversification of grasses.</title>
        <authorList>
            <person name="Paterson A.H."/>
            <person name="Bowers J.E."/>
            <person name="Bruggmann R."/>
            <person name="Dubchak I."/>
            <person name="Grimwood J."/>
            <person name="Gundlach H."/>
            <person name="Haberer G."/>
            <person name="Hellsten U."/>
            <person name="Mitros T."/>
            <person name="Poliakov A."/>
            <person name="Schmutz J."/>
            <person name="Spannagl M."/>
            <person name="Tang H."/>
            <person name="Wang X."/>
            <person name="Wicker T."/>
            <person name="Bharti A.K."/>
            <person name="Chapman J."/>
            <person name="Feltus F.A."/>
            <person name="Gowik U."/>
            <person name="Grigoriev I.V."/>
            <person name="Lyons E."/>
            <person name="Maher C.A."/>
            <person name="Martis M."/>
            <person name="Narechania A."/>
            <person name="Otillar R.P."/>
            <person name="Penning B.W."/>
            <person name="Salamov A.A."/>
            <person name="Wang Y."/>
            <person name="Zhang L."/>
            <person name="Carpita N.C."/>
            <person name="Freeling M."/>
            <person name="Gingle A.R."/>
            <person name="Hash C.T."/>
            <person name="Keller B."/>
            <person name="Klein P."/>
            <person name="Kresovich S."/>
            <person name="McCann M.C."/>
            <person name="Ming R."/>
            <person name="Peterson D.G."/>
            <person name="Mehboob-ur-Rahman"/>
            <person name="Ware D."/>
            <person name="Westhoff P."/>
            <person name="Mayer K.F."/>
            <person name="Messing J."/>
            <person name="Rokhsar D.S."/>
        </authorList>
    </citation>
    <scope>NUCLEOTIDE SEQUENCE [LARGE SCALE GENOMIC DNA]</scope>
    <source>
        <strain evidence="3">cv. BTx623</strain>
    </source>
</reference>
<keyword evidence="3" id="KW-1185">Reference proteome</keyword>
<dbReference type="Gramene" id="KXG24247">
    <property type="protein sequence ID" value="KXG24247"/>
    <property type="gene ID" value="SORBI_3007G013700"/>
</dbReference>
<dbReference type="InParanoid" id="A0A1B6PF47"/>
<reference evidence="3" key="2">
    <citation type="journal article" date="2018" name="Plant J.">
        <title>The Sorghum bicolor reference genome: improved assembly, gene annotations, a transcriptome atlas, and signatures of genome organization.</title>
        <authorList>
            <person name="McCormick R.F."/>
            <person name="Truong S.K."/>
            <person name="Sreedasyam A."/>
            <person name="Jenkins J."/>
            <person name="Shu S."/>
            <person name="Sims D."/>
            <person name="Kennedy M."/>
            <person name="Amirebrahimi M."/>
            <person name="Weers B.D."/>
            <person name="McKinley B."/>
            <person name="Mattison A."/>
            <person name="Morishige D.T."/>
            <person name="Grimwood J."/>
            <person name="Schmutz J."/>
            <person name="Mullet J.E."/>
        </authorList>
    </citation>
    <scope>NUCLEOTIDE SEQUENCE [LARGE SCALE GENOMIC DNA]</scope>
    <source>
        <strain evidence="3">cv. BTx623</strain>
    </source>
</reference>
<feature type="region of interest" description="Disordered" evidence="1">
    <location>
        <begin position="1"/>
        <end position="59"/>
    </location>
</feature>
<proteinExistence type="predicted"/>
<evidence type="ECO:0000313" key="3">
    <source>
        <dbReference type="Proteomes" id="UP000000768"/>
    </source>
</evidence>
<gene>
    <name evidence="2" type="ORF">SORBI_3007G013700</name>
</gene>
<protein>
    <submittedName>
        <fullName evidence="2">Uncharacterized protein</fullName>
    </submittedName>
</protein>
<evidence type="ECO:0000256" key="1">
    <source>
        <dbReference type="SAM" id="MobiDB-lite"/>
    </source>
</evidence>
<evidence type="ECO:0000313" key="2">
    <source>
        <dbReference type="EMBL" id="KXG24247.1"/>
    </source>
</evidence>
<organism evidence="2 3">
    <name type="scientific">Sorghum bicolor</name>
    <name type="common">Sorghum</name>
    <name type="synonym">Sorghum vulgare</name>
    <dbReference type="NCBI Taxonomy" id="4558"/>
    <lineage>
        <taxon>Eukaryota</taxon>
        <taxon>Viridiplantae</taxon>
        <taxon>Streptophyta</taxon>
        <taxon>Embryophyta</taxon>
        <taxon>Tracheophyta</taxon>
        <taxon>Spermatophyta</taxon>
        <taxon>Magnoliopsida</taxon>
        <taxon>Liliopsida</taxon>
        <taxon>Poales</taxon>
        <taxon>Poaceae</taxon>
        <taxon>PACMAD clade</taxon>
        <taxon>Panicoideae</taxon>
        <taxon>Andropogonodae</taxon>
        <taxon>Andropogoneae</taxon>
        <taxon>Sorghinae</taxon>
        <taxon>Sorghum</taxon>
    </lineage>
</organism>
<feature type="region of interest" description="Disordered" evidence="1">
    <location>
        <begin position="192"/>
        <end position="219"/>
    </location>
</feature>
<name>A0A1B6PF47_SORBI</name>
<dbReference type="AlphaFoldDB" id="A0A1B6PF47"/>
<sequence length="219" mass="23238">MTAATSVRARTVGPWSSRDPIPSLDDRRDRGHGRPSRPRPQASALALSVPGAAAPRSIRSRTVASHCPCPHATLANPRPHPRAAVTSHCPRGLRCGNGRLQRRVGGPCCHGHHSASSRTHPGNHNSTEGGHGNILDGATKVDIHAWDAIREHRHLPSLSGCLSGACGGGRDCSCCNGGRWYPHGGPAVTVRPPRPLRPSSLARSHSRHSRSIDARSILV</sequence>
<accession>A0A1B6PF47</accession>